<dbReference type="InterPro" id="IPR006059">
    <property type="entry name" value="SBP"/>
</dbReference>
<protein>
    <submittedName>
        <fullName evidence="7">Extracellular solute-binding protein</fullName>
    </submittedName>
</protein>
<dbReference type="InterPro" id="IPR050490">
    <property type="entry name" value="Bact_solute-bd_prot1"/>
</dbReference>
<dbReference type="Proteomes" id="UP001469365">
    <property type="component" value="Unassembled WGS sequence"/>
</dbReference>
<keyword evidence="2 6" id="KW-0732">Signal</keyword>
<dbReference type="Gene3D" id="3.40.190.10">
    <property type="entry name" value="Periplasmic binding protein-like II"/>
    <property type="match status" value="2"/>
</dbReference>
<reference evidence="7 8" key="1">
    <citation type="submission" date="2024-04" db="EMBL/GenBank/DDBJ databases">
        <title>draft genome sequnece of Paenibacillus filicis.</title>
        <authorList>
            <person name="Kim D.-U."/>
        </authorList>
    </citation>
    <scope>NUCLEOTIDE SEQUENCE [LARGE SCALE GENOMIC DNA]</scope>
    <source>
        <strain evidence="7 8">KACC14197</strain>
    </source>
</reference>
<evidence type="ECO:0000313" key="8">
    <source>
        <dbReference type="Proteomes" id="UP001469365"/>
    </source>
</evidence>
<keyword evidence="1" id="KW-1003">Cell membrane</keyword>
<feature type="chain" id="PRO_5047103304" evidence="6">
    <location>
        <begin position="18"/>
        <end position="521"/>
    </location>
</feature>
<dbReference type="PANTHER" id="PTHR43649">
    <property type="entry name" value="ARABINOSE-BINDING PROTEIN-RELATED"/>
    <property type="match status" value="1"/>
</dbReference>
<evidence type="ECO:0000256" key="6">
    <source>
        <dbReference type="SAM" id="SignalP"/>
    </source>
</evidence>
<name>A0ABU9DDC8_9BACL</name>
<comment type="caution">
    <text evidence="7">The sequence shown here is derived from an EMBL/GenBank/DDBJ whole genome shotgun (WGS) entry which is preliminary data.</text>
</comment>
<dbReference type="Pfam" id="PF01547">
    <property type="entry name" value="SBP_bac_1"/>
    <property type="match status" value="1"/>
</dbReference>
<evidence type="ECO:0000256" key="2">
    <source>
        <dbReference type="ARBA" id="ARBA00022729"/>
    </source>
</evidence>
<keyword evidence="8" id="KW-1185">Reference proteome</keyword>
<accession>A0ABU9DDC8</accession>
<evidence type="ECO:0000256" key="3">
    <source>
        <dbReference type="ARBA" id="ARBA00023136"/>
    </source>
</evidence>
<organism evidence="7 8">
    <name type="scientific">Paenibacillus filicis</name>
    <dbReference type="NCBI Taxonomy" id="669464"/>
    <lineage>
        <taxon>Bacteria</taxon>
        <taxon>Bacillati</taxon>
        <taxon>Bacillota</taxon>
        <taxon>Bacilli</taxon>
        <taxon>Bacillales</taxon>
        <taxon>Paenibacillaceae</taxon>
        <taxon>Paenibacillus</taxon>
    </lineage>
</organism>
<proteinExistence type="predicted"/>
<keyword evidence="3" id="KW-0472">Membrane</keyword>
<keyword evidence="5" id="KW-0449">Lipoprotein</keyword>
<dbReference type="PROSITE" id="PS51257">
    <property type="entry name" value="PROKAR_LIPOPROTEIN"/>
    <property type="match status" value="1"/>
</dbReference>
<dbReference type="RefSeq" id="WP_341413906.1">
    <property type="nucleotide sequence ID" value="NZ_JBBPCC010000001.1"/>
</dbReference>
<keyword evidence="4" id="KW-0564">Palmitate</keyword>
<evidence type="ECO:0000256" key="5">
    <source>
        <dbReference type="ARBA" id="ARBA00023288"/>
    </source>
</evidence>
<feature type="signal peptide" evidence="6">
    <location>
        <begin position="1"/>
        <end position="17"/>
    </location>
</feature>
<dbReference type="EMBL" id="JBBPCC010000001">
    <property type="protein sequence ID" value="MEK8126862.1"/>
    <property type="molecule type" value="Genomic_DNA"/>
</dbReference>
<evidence type="ECO:0000256" key="1">
    <source>
        <dbReference type="ARBA" id="ARBA00022475"/>
    </source>
</evidence>
<sequence length="521" mass="57474">MKKIVSSVLAGTLAVSAAGCSSAPQETGGTQGGTATAGPTKFSISITSGSNAYAESSPNINEDKWVKKLEQLANVDMDIRLIPHKEFNQKMAVMFAGNDIPDAVQTVGGATGKAMAGSVEAGLYMPLDDLLKEYAPTLLKNIPKEAWAETSYQGKIYGIPAWLSNPSRRALFIRTDLLEKAGLQAPKTLDELLNVMRAFKKLGVEHPYQMRENFKYADTFFGSFDAIGSQFEVKDGQVVPKFFDSENMMKALQTYKTMFDEGLIPKDFATISSGDYGKNIQAGKAGMWSANAEGLTNYRTKIVESVPDVKIDIIPAPKGPEGYGGHLLYSPVTTSTFINKKVSKEKAIGIIKFLEWMQSDEAQNFFSFGNEGENYTKEGSKINFKQPKTKEEVDEDIFRSNTLWFIRDAGFNRVRSEMTKDGQDLMKAFDNVLGKEGLGSVMFTPDLTSFATYPDLAPQGSDTPPKLIVDHMIKMIYGKEPISDWPKVVEEWKSKGGNDIVKEASERYAKKEGVNVLENRK</sequence>
<dbReference type="PANTHER" id="PTHR43649:SF33">
    <property type="entry name" value="POLYGALACTURONAN_RHAMNOGALACTURONAN-BINDING PROTEIN YTCQ"/>
    <property type="match status" value="1"/>
</dbReference>
<gene>
    <name evidence="7" type="ORF">WMW72_02965</name>
</gene>
<evidence type="ECO:0000313" key="7">
    <source>
        <dbReference type="EMBL" id="MEK8126862.1"/>
    </source>
</evidence>
<evidence type="ECO:0000256" key="4">
    <source>
        <dbReference type="ARBA" id="ARBA00023139"/>
    </source>
</evidence>
<dbReference type="SUPFAM" id="SSF53850">
    <property type="entry name" value="Periplasmic binding protein-like II"/>
    <property type="match status" value="1"/>
</dbReference>